<keyword evidence="5" id="KW-1185">Reference proteome</keyword>
<dbReference type="InterPro" id="IPR044946">
    <property type="entry name" value="Restrct_endonuc_typeI_TRD_sf"/>
</dbReference>
<dbReference type="EMBL" id="JADBGG010000028">
    <property type="protein sequence ID" value="MBE1426520.1"/>
    <property type="molecule type" value="Genomic_DNA"/>
</dbReference>
<name>A0ABR9H724_9BACT</name>
<accession>A0ABR9H724</accession>
<keyword evidence="3" id="KW-0175">Coiled coil</keyword>
<dbReference type="SUPFAM" id="SSF116734">
    <property type="entry name" value="DNA methylase specificity domain"/>
    <property type="match status" value="2"/>
</dbReference>
<dbReference type="EC" id="3.1.21.3" evidence="4"/>
<comment type="caution">
    <text evidence="4">The sequence shown here is derived from an EMBL/GenBank/DDBJ whole genome shotgun (WGS) entry which is preliminary data.</text>
</comment>
<proteinExistence type="predicted"/>
<evidence type="ECO:0000256" key="2">
    <source>
        <dbReference type="ARBA" id="ARBA00023125"/>
    </source>
</evidence>
<reference evidence="4 5" key="1">
    <citation type="submission" date="2020-10" db="EMBL/GenBank/DDBJ databases">
        <title>Genomic Encyclopedia of Type Strains, Phase IV (KMG-IV): sequencing the most valuable type-strain genomes for metagenomic binning, comparative biology and taxonomic classification.</title>
        <authorList>
            <person name="Goeker M."/>
        </authorList>
    </citation>
    <scope>NUCLEOTIDE SEQUENCE [LARGE SCALE GENOMIC DNA]</scope>
    <source>
        <strain evidence="4 5">DSM 4194</strain>
    </source>
</reference>
<keyword evidence="2" id="KW-0238">DNA-binding</keyword>
<keyword evidence="1" id="KW-0680">Restriction system</keyword>
<protein>
    <submittedName>
        <fullName evidence="4">Type I restriction enzyme S subunit</fullName>
        <ecNumber evidence="4">3.1.21.3</ecNumber>
    </submittedName>
</protein>
<keyword evidence="4" id="KW-0378">Hydrolase</keyword>
<gene>
    <name evidence="4" type="ORF">H4684_003186</name>
</gene>
<feature type="coiled-coil region" evidence="3">
    <location>
        <begin position="441"/>
        <end position="468"/>
    </location>
</feature>
<dbReference type="PANTHER" id="PTHR30408:SF12">
    <property type="entry name" value="TYPE I RESTRICTION ENZYME MJAVIII SPECIFICITY SUBUNIT"/>
    <property type="match status" value="1"/>
</dbReference>
<evidence type="ECO:0000256" key="3">
    <source>
        <dbReference type="SAM" id="Coils"/>
    </source>
</evidence>
<dbReference type="RefSeq" id="WP_192624486.1">
    <property type="nucleotide sequence ID" value="NZ_JADBGG010000028.1"/>
</dbReference>
<dbReference type="Gene3D" id="3.90.220.20">
    <property type="entry name" value="DNA methylase specificity domains"/>
    <property type="match status" value="2"/>
</dbReference>
<dbReference type="Proteomes" id="UP000639010">
    <property type="component" value="Unassembled WGS sequence"/>
</dbReference>
<sequence>MFVISNVPSVFLTKPAVEDSRLDFDYSNPEYRNTFPPNLMLKRLEKYLEDVSYGTSEKCHDSIQEDDVAVLRMNNIFDARLKLDDLVYVDRQVIGENMLQPNDIVINRTNSKELVGKCALYEGKIEASYASYLIRLRVDEGKIYPAFLVLYLSSKHGRNEINKRSCGTANQYNISIGHIKSFVLPELQKNDQEKIVSRYKSVEQCKLRFFTFRNNALHSLSERTSQNIDSIFASEISVKSFVSKRNNIVFLRNHLDADRLDVTANHPDYTKLVDQIRASSDTGHLSDLVDESEERFNPDDHLGEEVRYLAIGDIDGITARIIEPQKMLAEELPSRARRLIHAGDILVGIAGASTGTENMVVFPVTREQEGWIATTGFLVLRPRDGVDIHYVCSLLKAPFVLRQIRALLTSPAMPTISDTDFMQLAVPVTNSDARETTLIEINRVLNEGRQLTIQLEQISEQIEQLLSEAKSNIFDLLDDDKFSAISARAMGIGNAMGKIEEALQ</sequence>
<evidence type="ECO:0000256" key="1">
    <source>
        <dbReference type="ARBA" id="ARBA00022747"/>
    </source>
</evidence>
<dbReference type="PANTHER" id="PTHR30408">
    <property type="entry name" value="TYPE-1 RESTRICTION ENZYME ECOKI SPECIFICITY PROTEIN"/>
    <property type="match status" value="1"/>
</dbReference>
<evidence type="ECO:0000313" key="4">
    <source>
        <dbReference type="EMBL" id="MBE1426520.1"/>
    </source>
</evidence>
<evidence type="ECO:0000313" key="5">
    <source>
        <dbReference type="Proteomes" id="UP000639010"/>
    </source>
</evidence>
<dbReference type="GO" id="GO:0009035">
    <property type="term" value="F:type I site-specific deoxyribonuclease activity"/>
    <property type="evidence" value="ECO:0007669"/>
    <property type="project" value="UniProtKB-EC"/>
</dbReference>
<organism evidence="4 5">
    <name type="scientific">Desulfomicrobium macestii</name>
    <dbReference type="NCBI Taxonomy" id="90731"/>
    <lineage>
        <taxon>Bacteria</taxon>
        <taxon>Pseudomonadati</taxon>
        <taxon>Thermodesulfobacteriota</taxon>
        <taxon>Desulfovibrionia</taxon>
        <taxon>Desulfovibrionales</taxon>
        <taxon>Desulfomicrobiaceae</taxon>
        <taxon>Desulfomicrobium</taxon>
    </lineage>
</organism>
<dbReference type="InterPro" id="IPR052021">
    <property type="entry name" value="Type-I_RS_S_subunit"/>
</dbReference>